<proteinExistence type="predicted"/>
<evidence type="ECO:0000313" key="1">
    <source>
        <dbReference type="EMBL" id="EOA98487.1"/>
    </source>
</evidence>
<dbReference type="AlphaFoldDB" id="R0LDZ1"/>
<protein>
    <submittedName>
        <fullName evidence="1">Uncharacterized protein</fullName>
    </submittedName>
</protein>
<evidence type="ECO:0000313" key="2">
    <source>
        <dbReference type="Proteomes" id="UP000296049"/>
    </source>
</evidence>
<organism evidence="1 2">
    <name type="scientific">Anas platyrhynchos</name>
    <name type="common">Mallard</name>
    <name type="synonym">Anas boschas</name>
    <dbReference type="NCBI Taxonomy" id="8839"/>
    <lineage>
        <taxon>Eukaryota</taxon>
        <taxon>Metazoa</taxon>
        <taxon>Chordata</taxon>
        <taxon>Craniata</taxon>
        <taxon>Vertebrata</taxon>
        <taxon>Euteleostomi</taxon>
        <taxon>Archelosauria</taxon>
        <taxon>Archosauria</taxon>
        <taxon>Dinosauria</taxon>
        <taxon>Saurischia</taxon>
        <taxon>Theropoda</taxon>
        <taxon>Coelurosauria</taxon>
        <taxon>Aves</taxon>
        <taxon>Neognathae</taxon>
        <taxon>Galloanserae</taxon>
        <taxon>Anseriformes</taxon>
        <taxon>Anatidae</taxon>
        <taxon>Anatinae</taxon>
        <taxon>Anas</taxon>
    </lineage>
</organism>
<dbReference type="EMBL" id="KB743479">
    <property type="protein sequence ID" value="EOA98487.1"/>
    <property type="molecule type" value="Genomic_DNA"/>
</dbReference>
<keyword evidence="2" id="KW-1185">Reference proteome</keyword>
<accession>R0LDZ1</accession>
<dbReference type="Proteomes" id="UP000296049">
    <property type="component" value="Unassembled WGS sequence"/>
</dbReference>
<name>R0LDZ1_ANAPL</name>
<reference evidence="2" key="1">
    <citation type="journal article" date="2013" name="Nat. Genet.">
        <title>The duck genome and transcriptome provide insight into an avian influenza virus reservoir species.</title>
        <authorList>
            <person name="Huang Y."/>
            <person name="Li Y."/>
            <person name="Burt D.W."/>
            <person name="Chen H."/>
            <person name="Zhang Y."/>
            <person name="Qian W."/>
            <person name="Kim H."/>
            <person name="Gan S."/>
            <person name="Zhao Y."/>
            <person name="Li J."/>
            <person name="Yi K."/>
            <person name="Feng H."/>
            <person name="Zhu P."/>
            <person name="Li B."/>
            <person name="Liu Q."/>
            <person name="Fairley S."/>
            <person name="Magor K.E."/>
            <person name="Du Z."/>
            <person name="Hu X."/>
            <person name="Goodman L."/>
            <person name="Tafer H."/>
            <person name="Vignal A."/>
            <person name="Lee T."/>
            <person name="Kim K.W."/>
            <person name="Sheng Z."/>
            <person name="An Y."/>
            <person name="Searle S."/>
            <person name="Herrero J."/>
            <person name="Groenen M.A."/>
            <person name="Crooijmans R.P."/>
            <person name="Faraut T."/>
            <person name="Cai Q."/>
            <person name="Webster R.G."/>
            <person name="Aldridge J.R."/>
            <person name="Warren W.C."/>
            <person name="Bartschat S."/>
            <person name="Kehr S."/>
            <person name="Marz M."/>
            <person name="Stadler P.F."/>
            <person name="Smith J."/>
            <person name="Kraus R.H."/>
            <person name="Zhao Y."/>
            <person name="Ren L."/>
            <person name="Fei J."/>
            <person name="Morisson M."/>
            <person name="Kaiser P."/>
            <person name="Griffin D.K."/>
            <person name="Rao M."/>
            <person name="Pitel F."/>
            <person name="Wang J."/>
            <person name="Li N."/>
        </authorList>
    </citation>
    <scope>NUCLEOTIDE SEQUENCE [LARGE SCALE GENOMIC DNA]</scope>
</reference>
<gene>
    <name evidence="1" type="ORF">Anapl_15888</name>
</gene>
<sequence length="414" mass="43579">MAIASEPAHPGWLLCTLPDAGIQAGSFAPRLVTHPSDSPAVSSGGVGGEKGVDAAFRKENVSNRRKPLSERWSLPETLVKNPGAQLHARFTSGRLIFARVPWAYWVKRLFVSVGKAVGVCGTRGGAERLCLLLGGVAGTGEATQEQFQTPASGPTSPAERVPGSCSCRPACWLLGCASTRVLAGVPAKVTGDRFGQGEPFSCFKGSAQRGCSALLLLQALSPSASTPPEPLSGCQEPLVLSHYSQSPVVAAQPLSGLRAGDLELSQHGKRLLHAQAGSINKQLAGCMRCAASIPPGIAQTASEQEEWKRTPKAWLASQFPFLSLKTRAVPSDAEVQTPDGNECVTVAPRLRKRCFVAGYSHCCQILATQLCQRKLRSKPSTKPSRGCIARAGSVLALLPVMLRSAGCFGQAKIP</sequence>